<evidence type="ECO:0000313" key="13">
    <source>
        <dbReference type="Proteomes" id="UP000070501"/>
    </source>
</evidence>
<keyword evidence="4" id="KW-0964">Secreted</keyword>
<feature type="region of interest" description="Disordered" evidence="9">
    <location>
        <begin position="87"/>
        <end position="107"/>
    </location>
</feature>
<feature type="compositionally biased region" description="Low complexity" evidence="9">
    <location>
        <begin position="353"/>
        <end position="371"/>
    </location>
</feature>
<keyword evidence="6 10" id="KW-0732">Signal</keyword>
<reference evidence="13" key="1">
    <citation type="submission" date="2016-02" db="EMBL/GenBank/DDBJ databases">
        <title>Draft genome sequence of Microdochium bolleyi, a fungal endophyte of beachgrass.</title>
        <authorList>
            <consortium name="DOE Joint Genome Institute"/>
            <person name="David A.S."/>
            <person name="May G."/>
            <person name="Haridas S."/>
            <person name="Lim J."/>
            <person name="Wang M."/>
            <person name="Labutti K."/>
            <person name="Lipzen A."/>
            <person name="Barry K."/>
            <person name="Grigoriev I.V."/>
        </authorList>
    </citation>
    <scope>NUCLEOTIDE SEQUENCE [LARGE SCALE GENOMIC DNA]</scope>
    <source>
        <strain evidence="13">J235TASD1</strain>
    </source>
</reference>
<dbReference type="InParanoid" id="A0A136J9Y3"/>
<dbReference type="STRING" id="196109.A0A136J9Y3"/>
<feature type="compositionally biased region" description="Low complexity" evidence="9">
    <location>
        <begin position="262"/>
        <end position="306"/>
    </location>
</feature>
<feature type="compositionally biased region" description="Pro residues" evidence="9">
    <location>
        <begin position="194"/>
        <end position="205"/>
    </location>
</feature>
<evidence type="ECO:0000259" key="11">
    <source>
        <dbReference type="Pfam" id="PF05730"/>
    </source>
</evidence>
<evidence type="ECO:0000256" key="4">
    <source>
        <dbReference type="ARBA" id="ARBA00022525"/>
    </source>
</evidence>
<organism evidence="12 13">
    <name type="scientific">Microdochium bolleyi</name>
    <dbReference type="NCBI Taxonomy" id="196109"/>
    <lineage>
        <taxon>Eukaryota</taxon>
        <taxon>Fungi</taxon>
        <taxon>Dikarya</taxon>
        <taxon>Ascomycota</taxon>
        <taxon>Pezizomycotina</taxon>
        <taxon>Sordariomycetes</taxon>
        <taxon>Xylariomycetidae</taxon>
        <taxon>Xylariales</taxon>
        <taxon>Microdochiaceae</taxon>
        <taxon>Microdochium</taxon>
    </lineage>
</organism>
<keyword evidence="7" id="KW-1015">Disulfide bond</keyword>
<evidence type="ECO:0000256" key="1">
    <source>
        <dbReference type="ARBA" id="ARBA00004589"/>
    </source>
</evidence>
<evidence type="ECO:0000313" key="12">
    <source>
        <dbReference type="EMBL" id="KXJ93952.1"/>
    </source>
</evidence>
<feature type="compositionally biased region" description="Polar residues" evidence="9">
    <location>
        <begin position="240"/>
        <end position="261"/>
    </location>
</feature>
<feature type="signal peptide" evidence="10">
    <location>
        <begin position="1"/>
        <end position="18"/>
    </location>
</feature>
<feature type="chain" id="PRO_5007293578" description="CFEM domain-containing protein" evidence="10">
    <location>
        <begin position="19"/>
        <end position="669"/>
    </location>
</feature>
<dbReference type="GO" id="GO:0098552">
    <property type="term" value="C:side of membrane"/>
    <property type="evidence" value="ECO:0007669"/>
    <property type="project" value="UniProtKB-KW"/>
</dbReference>
<dbReference type="GO" id="GO:0005576">
    <property type="term" value="C:extracellular region"/>
    <property type="evidence" value="ECO:0007669"/>
    <property type="project" value="UniProtKB-SubCell"/>
</dbReference>
<dbReference type="AlphaFoldDB" id="A0A136J9Y3"/>
<accession>A0A136J9Y3</accession>
<evidence type="ECO:0000256" key="7">
    <source>
        <dbReference type="ARBA" id="ARBA00023157"/>
    </source>
</evidence>
<keyword evidence="13" id="KW-1185">Reference proteome</keyword>
<comment type="subcellular location">
    <subcellularLocation>
        <location evidence="1">Membrane</location>
        <topology evidence="1">Lipid-anchor</topology>
        <topology evidence="1">GPI-anchor</topology>
    </subcellularLocation>
    <subcellularLocation>
        <location evidence="2">Secreted</location>
    </subcellularLocation>
</comment>
<feature type="compositionally biased region" description="Low complexity" evidence="9">
    <location>
        <begin position="221"/>
        <end position="238"/>
    </location>
</feature>
<dbReference type="Pfam" id="PF05730">
    <property type="entry name" value="CFEM"/>
    <property type="match status" value="1"/>
</dbReference>
<keyword evidence="5" id="KW-0336">GPI-anchor</keyword>
<feature type="compositionally biased region" description="Polar residues" evidence="9">
    <location>
        <begin position="317"/>
        <end position="352"/>
    </location>
</feature>
<sequence length="669" mass="67959">MKASAVLAVAASLGSVSATFFHNAPPFTCPGNSNNHCLDEYKSGLNWQDLTPGKFDKYKGFRWKGFQAVNKFSKRSELGPRTFQDKSITGKAYKSRDQSPQMSCDVSAGNKKTTIKEIQIETAFDCDLEFHYGMPNGQICKQRHHCPKSGTTVPNNQCGGATDVTIVYPHQPQLPHDGCDFAIPSIGFDCDDNTPPPTSKPPVVKPPTSTSTYPVVPPPATVTTASSSTVATTSSPAVDTYTTKSVPGTTSSTFAPPQDTYSVTVPTGSASSSTATTLSTVSSPGVTTASTAPTASVATTSSVPGSQDTYSVIIPPGTNSGSSTVPTGTASVPVGTDSSSTVPGASTTSTAGVPTTSSTTLVVTTESSTPPQGSTTYPVVDTTVSSTPPQGTTTYPVVDTTPSAPPTTPVTPPSSTGSLPAPPPLETAPCPPVVPSCLNTWLFIVKCIDNTDSSCYCPDSKFVTSVFDCMYAHGETDDIIKEAVEYFQGICAPYVPQNPAIGTGAQTITQILTVTATAPPTAVYTTIQVVATSVVPCTDAQGVTIPSSSTTITYSTTVSVPEVHFSTITNVGSTQVAVVPGPTVAYPTAPGAGVPPPTATATAPGGGSGGGSYIPSPIVSTTLSTFKPPTATGGIIPSAPATTTIPIAGAARAGGLGVAGLVAVIALVL</sequence>
<keyword evidence="5" id="KW-0472">Membrane</keyword>
<feature type="compositionally biased region" description="Pro residues" evidence="9">
    <location>
        <begin position="403"/>
        <end position="412"/>
    </location>
</feature>
<evidence type="ECO:0000256" key="5">
    <source>
        <dbReference type="ARBA" id="ARBA00022622"/>
    </source>
</evidence>
<dbReference type="OrthoDB" id="5431405at2759"/>
<protein>
    <recommendedName>
        <fullName evidence="11">CFEM domain-containing protein</fullName>
    </recommendedName>
</protein>
<dbReference type="EMBL" id="KQ964247">
    <property type="protein sequence ID" value="KXJ93952.1"/>
    <property type="molecule type" value="Genomic_DNA"/>
</dbReference>
<evidence type="ECO:0000256" key="9">
    <source>
        <dbReference type="SAM" id="MobiDB-lite"/>
    </source>
</evidence>
<comment type="similarity">
    <text evidence="3">Belongs to the RBT5 family.</text>
</comment>
<evidence type="ECO:0000256" key="3">
    <source>
        <dbReference type="ARBA" id="ARBA00010031"/>
    </source>
</evidence>
<dbReference type="InterPro" id="IPR008427">
    <property type="entry name" value="Extracellular_membr_CFEM_dom"/>
</dbReference>
<proteinExistence type="inferred from homology"/>
<evidence type="ECO:0000256" key="10">
    <source>
        <dbReference type="SAM" id="SignalP"/>
    </source>
</evidence>
<evidence type="ECO:0000256" key="2">
    <source>
        <dbReference type="ARBA" id="ARBA00004613"/>
    </source>
</evidence>
<name>A0A136J9Y3_9PEZI</name>
<feature type="compositionally biased region" description="Polar residues" evidence="9">
    <location>
        <begin position="372"/>
        <end position="395"/>
    </location>
</feature>
<keyword evidence="5" id="KW-0325">Glycoprotein</keyword>
<feature type="region of interest" description="Disordered" evidence="9">
    <location>
        <begin position="190"/>
        <end position="422"/>
    </location>
</feature>
<gene>
    <name evidence="12" type="ORF">Micbo1qcDRAFT_158868</name>
</gene>
<dbReference type="Proteomes" id="UP000070501">
    <property type="component" value="Unassembled WGS sequence"/>
</dbReference>
<feature type="domain" description="CFEM" evidence="11">
    <location>
        <begin position="430"/>
        <end position="492"/>
    </location>
</feature>
<evidence type="ECO:0000256" key="8">
    <source>
        <dbReference type="ARBA" id="ARBA00023288"/>
    </source>
</evidence>
<evidence type="ECO:0000256" key="6">
    <source>
        <dbReference type="ARBA" id="ARBA00022729"/>
    </source>
</evidence>
<keyword evidence="8" id="KW-0449">Lipoprotein</keyword>